<proteinExistence type="predicted"/>
<dbReference type="InterPro" id="IPR036305">
    <property type="entry name" value="RGS_sf"/>
</dbReference>
<accession>A0A1Y2EWC9</accession>
<dbReference type="InterPro" id="IPR016137">
    <property type="entry name" value="RGS"/>
</dbReference>
<feature type="transmembrane region" description="Helical" evidence="1">
    <location>
        <begin position="30"/>
        <end position="49"/>
    </location>
</feature>
<dbReference type="EMBL" id="MCOG01000025">
    <property type="protein sequence ID" value="ORY75564.1"/>
    <property type="molecule type" value="Genomic_DNA"/>
</dbReference>
<reference evidence="3 4" key="1">
    <citation type="submission" date="2016-08" db="EMBL/GenBank/DDBJ databases">
        <title>A Parts List for Fungal Cellulosomes Revealed by Comparative Genomics.</title>
        <authorList>
            <consortium name="DOE Joint Genome Institute"/>
            <person name="Haitjema C.H."/>
            <person name="Gilmore S.P."/>
            <person name="Henske J.K."/>
            <person name="Solomon K.V."/>
            <person name="De Groot R."/>
            <person name="Kuo A."/>
            <person name="Mondo S.J."/>
            <person name="Salamov A.A."/>
            <person name="Labutti K."/>
            <person name="Zhao Z."/>
            <person name="Chiniquy J."/>
            <person name="Barry K."/>
            <person name="Brewer H.M."/>
            <person name="Purvine S.O."/>
            <person name="Wright A.T."/>
            <person name="Boxma B."/>
            <person name="Van Alen T."/>
            <person name="Hackstein J.H."/>
            <person name="Baker S.E."/>
            <person name="Grigoriev I.V."/>
            <person name="O'Malley M.A."/>
        </authorList>
    </citation>
    <scope>NUCLEOTIDE SEQUENCE [LARGE SCALE GENOMIC DNA]</scope>
    <source>
        <strain evidence="3 4">G1</strain>
    </source>
</reference>
<feature type="transmembrane region" description="Helical" evidence="1">
    <location>
        <begin position="284"/>
        <end position="305"/>
    </location>
</feature>
<sequence length="471" mass="55396">MDLNSYNGTNYFIISKFKDEAFDPNKTAEFTILGLSILYFVPSTIYYILNRTNPIIKYRQPRNIIRYYKINCLVNTWINSSLIFSFVNLTFSRYIKIFFMHRLSIFKLQFSEKKKEKIYEKSDQTLKINMIKTKSNLGSLKSSSIEKDSFNFDSFTLDSFNVADPVLYFKRLNSIINRKITFYLVIIPITCLLVYYLFITIKDWDVMMEPCINEIKDLSVPKIVLNGIIFTTSIYLFHQAYYKQKWDKDIKIEYTCFVIISVFCTIVMQFAIRGKFGETILLYRLYIFQLIPITIHNICIMKPIIQILISKLKKKDETLLSEEEFLDRLSDSSFKGQVREIAVQTFCIENLLFFETHRELMNFIIAYYSKRSTLASLNGNNSFENADVLHKSVINPCLHNPFKSIFKPQFEQIYSLYIKEDGIASININSSTLKAIEDQVDNNNFTYLMFNQAAEEVGELLYSNIYPKMSF</sequence>
<organism evidence="3 4">
    <name type="scientific">Neocallimastix californiae</name>
    <dbReference type="NCBI Taxonomy" id="1754190"/>
    <lineage>
        <taxon>Eukaryota</taxon>
        <taxon>Fungi</taxon>
        <taxon>Fungi incertae sedis</taxon>
        <taxon>Chytridiomycota</taxon>
        <taxon>Chytridiomycota incertae sedis</taxon>
        <taxon>Neocallimastigomycetes</taxon>
        <taxon>Neocallimastigales</taxon>
        <taxon>Neocallimastigaceae</taxon>
        <taxon>Neocallimastix</taxon>
    </lineage>
</organism>
<keyword evidence="1" id="KW-1133">Transmembrane helix</keyword>
<evidence type="ECO:0000256" key="1">
    <source>
        <dbReference type="SAM" id="Phobius"/>
    </source>
</evidence>
<keyword evidence="1" id="KW-0472">Membrane</keyword>
<dbReference type="Proteomes" id="UP000193920">
    <property type="component" value="Unassembled WGS sequence"/>
</dbReference>
<dbReference type="SUPFAM" id="SSF48097">
    <property type="entry name" value="Regulator of G-protein signaling, RGS"/>
    <property type="match status" value="1"/>
</dbReference>
<keyword evidence="1" id="KW-0812">Transmembrane</keyword>
<feature type="transmembrane region" description="Helical" evidence="1">
    <location>
        <begin position="254"/>
        <end position="272"/>
    </location>
</feature>
<dbReference type="OrthoDB" id="196547at2759"/>
<evidence type="ECO:0000259" key="2">
    <source>
        <dbReference type="PROSITE" id="PS50132"/>
    </source>
</evidence>
<gene>
    <name evidence="3" type="ORF">LY90DRAFT_665862</name>
</gene>
<dbReference type="InterPro" id="IPR044926">
    <property type="entry name" value="RGS_subdomain_2"/>
</dbReference>
<protein>
    <recommendedName>
        <fullName evidence="2">RGS domain-containing protein</fullName>
    </recommendedName>
</protein>
<feature type="transmembrane region" description="Helical" evidence="1">
    <location>
        <begin position="70"/>
        <end position="87"/>
    </location>
</feature>
<evidence type="ECO:0000313" key="3">
    <source>
        <dbReference type="EMBL" id="ORY75564.1"/>
    </source>
</evidence>
<dbReference type="Gene3D" id="1.10.167.10">
    <property type="entry name" value="Regulator of G-protein Signalling 4, domain 2"/>
    <property type="match status" value="1"/>
</dbReference>
<comment type="caution">
    <text evidence="3">The sequence shown here is derived from an EMBL/GenBank/DDBJ whole genome shotgun (WGS) entry which is preliminary data.</text>
</comment>
<dbReference type="PROSITE" id="PS50132">
    <property type="entry name" value="RGS"/>
    <property type="match status" value="1"/>
</dbReference>
<feature type="domain" description="RGS" evidence="2">
    <location>
        <begin position="324"/>
        <end position="468"/>
    </location>
</feature>
<dbReference type="Pfam" id="PF00615">
    <property type="entry name" value="RGS"/>
    <property type="match status" value="1"/>
</dbReference>
<keyword evidence="4" id="KW-1185">Reference proteome</keyword>
<dbReference type="AlphaFoldDB" id="A0A1Y2EWC9"/>
<feature type="transmembrane region" description="Helical" evidence="1">
    <location>
        <begin position="180"/>
        <end position="199"/>
    </location>
</feature>
<evidence type="ECO:0000313" key="4">
    <source>
        <dbReference type="Proteomes" id="UP000193920"/>
    </source>
</evidence>
<name>A0A1Y2EWC9_9FUNG</name>